<sequence length="693" mass="80745">MNLFLQVTKLEREKVQEGKRIREQEQHRHTAALTEQRARWHEEKLKELAALRESLTRQHEQELARTAKIKEGEIQRLRTALSALRDGSGEKVRTALTLEAREEARRFFDQERVKLLQDIAEIKSSKRQTDEALNTMILADKMKAGDLRTEHQAHQEQISKIKWDSERDIRRLVDEIKAKDRTIFSLEKELETATGFVQKLQLQKDALDEQLFLVKEAECNLGSPKREIPGRAGDGAEHCGSPDMRRNQKRMSELKATIRKLEDRNSILVDERNELLKRAREAEKQCKPLLDKNKLLSRKNDELSQSLQRMEDKLKSITKENLEMVGSSLFSDISPNVICILKCRFNRHIVVDTLYGYDEESMDSETSSVASLRMDRTPATPDEDLDEGLAAEESELRFKQLTREYQALQRAYALLQEQKGGVLDAEMEAKAHEQLQADAQRYKAKIEDLEKEVSLKGQVEKLENENGKLQQELQDSKDQNELLEFRILELEERERRSPPFTLQIHPFSEGVSALQIYCIKEGVKDVCIPDLIKLLDILGDNGNLRNEEQVAIIQASTVLSLAEKWIQQIEGTEAALHQKMMDLELEMQIQELEATLYNALQQDKVIKYGEPLDELQKDELRAAVEKLRRQMLRKSREYDCQVLQERMELLHQAHQRIRDLEDKTDIQRRQIKDLEEKFLFLFLFFSLAFILWP</sequence>
<feature type="coiled-coil region" evidence="3">
    <location>
        <begin position="7"/>
        <end position="65"/>
    </location>
</feature>
<feature type="coiled-coil region" evidence="3">
    <location>
        <begin position="617"/>
        <end position="677"/>
    </location>
</feature>
<keyword evidence="2 3" id="KW-0175">Coiled coil</keyword>
<reference evidence="6" key="2">
    <citation type="submission" date="2025-09" db="UniProtKB">
        <authorList>
            <consortium name="Ensembl"/>
        </authorList>
    </citation>
    <scope>IDENTIFICATION</scope>
</reference>
<evidence type="ECO:0000256" key="4">
    <source>
        <dbReference type="SAM" id="MobiDB-lite"/>
    </source>
</evidence>
<evidence type="ECO:0000256" key="1">
    <source>
        <dbReference type="ARBA" id="ARBA00005239"/>
    </source>
</evidence>
<dbReference type="Ensembl" id="ENSSGRT00000091535.1">
    <property type="protein sequence ID" value="ENSSGRP00000085974.1"/>
    <property type="gene ID" value="ENSSGRG00000043258.1"/>
</dbReference>
<dbReference type="PANTHER" id="PTHR18935:SF7">
    <property type="entry name" value="JANUS KINASE AND MICROTUBULE-INTERACTING PROTEIN 2"/>
    <property type="match status" value="1"/>
</dbReference>
<feature type="coiled-coil region" evidence="3">
    <location>
        <begin position="391"/>
        <end position="493"/>
    </location>
</feature>
<dbReference type="GO" id="GO:0019900">
    <property type="term" value="F:kinase binding"/>
    <property type="evidence" value="ECO:0007669"/>
    <property type="project" value="InterPro"/>
</dbReference>
<dbReference type="InterPro" id="IPR031994">
    <property type="entry name" value="JAKMIP_C"/>
</dbReference>
<feature type="domain" description="Janus kinase and microtubule-interacting protein C-terminal" evidence="5">
    <location>
        <begin position="347"/>
        <end position="458"/>
    </location>
</feature>
<organism evidence="6 7">
    <name type="scientific">Sinocyclocheilus grahami</name>
    <name type="common">Dianchi golden-line fish</name>
    <name type="synonym">Barbus grahami</name>
    <dbReference type="NCBI Taxonomy" id="75366"/>
    <lineage>
        <taxon>Eukaryota</taxon>
        <taxon>Metazoa</taxon>
        <taxon>Chordata</taxon>
        <taxon>Craniata</taxon>
        <taxon>Vertebrata</taxon>
        <taxon>Euteleostomi</taxon>
        <taxon>Actinopterygii</taxon>
        <taxon>Neopterygii</taxon>
        <taxon>Teleostei</taxon>
        <taxon>Ostariophysi</taxon>
        <taxon>Cypriniformes</taxon>
        <taxon>Cyprinidae</taxon>
        <taxon>Cyprininae</taxon>
        <taxon>Sinocyclocheilus</taxon>
    </lineage>
</organism>
<feature type="region of interest" description="Disordered" evidence="4">
    <location>
        <begin position="225"/>
        <end position="249"/>
    </location>
</feature>
<proteinExistence type="inferred from homology"/>
<accession>A0A672RBV5</accession>
<comment type="similarity">
    <text evidence="1">Belongs to the JAKMIP family.</text>
</comment>
<dbReference type="Pfam" id="PF16034">
    <property type="entry name" value="JAKMIP_CC3"/>
    <property type="match status" value="1"/>
</dbReference>
<evidence type="ECO:0000256" key="2">
    <source>
        <dbReference type="ARBA" id="ARBA00023054"/>
    </source>
</evidence>
<name>A0A672RBV5_SINGR</name>
<keyword evidence="7" id="KW-1185">Reference proteome</keyword>
<dbReference type="AlphaFoldDB" id="A0A672RBV5"/>
<reference evidence="6" key="1">
    <citation type="submission" date="2025-08" db="UniProtKB">
        <authorList>
            <consortium name="Ensembl"/>
        </authorList>
    </citation>
    <scope>IDENTIFICATION</scope>
</reference>
<dbReference type="Proteomes" id="UP000472262">
    <property type="component" value="Unassembled WGS sequence"/>
</dbReference>
<evidence type="ECO:0000313" key="6">
    <source>
        <dbReference type="Ensembl" id="ENSSGRP00000085974.1"/>
    </source>
</evidence>
<evidence type="ECO:0000259" key="5">
    <source>
        <dbReference type="Pfam" id="PF16034"/>
    </source>
</evidence>
<evidence type="ECO:0000256" key="3">
    <source>
        <dbReference type="SAM" id="Coils"/>
    </source>
</evidence>
<dbReference type="GO" id="GO:0008017">
    <property type="term" value="F:microtubule binding"/>
    <property type="evidence" value="ECO:0007669"/>
    <property type="project" value="InterPro"/>
</dbReference>
<gene>
    <name evidence="6" type="primary">LOC107603223</name>
</gene>
<dbReference type="InterPro" id="IPR024836">
    <property type="entry name" value="JAKMIP"/>
</dbReference>
<protein>
    <submittedName>
        <fullName evidence="6">Janus kinase and microtubule interacting protein 2</fullName>
    </submittedName>
</protein>
<feature type="compositionally biased region" description="Basic and acidic residues" evidence="4">
    <location>
        <begin position="225"/>
        <end position="237"/>
    </location>
</feature>
<dbReference type="PANTHER" id="PTHR18935">
    <property type="entry name" value="GOLGIN SUBFAMILY A MEMBER 4-LIKE ISOFORM X1"/>
    <property type="match status" value="1"/>
</dbReference>
<evidence type="ECO:0000313" key="7">
    <source>
        <dbReference type="Proteomes" id="UP000472262"/>
    </source>
</evidence>